<keyword evidence="2" id="KW-1185">Reference proteome</keyword>
<sequence length="49" mass="5451">MNKEIKTFKSDNHSSTCLICETTYSIDKQINPHPSYDGGNTASLQIICC</sequence>
<name>A0A4R7K7P3_9FLAO</name>
<evidence type="ECO:0000313" key="1">
    <source>
        <dbReference type="EMBL" id="TDT46929.1"/>
    </source>
</evidence>
<dbReference type="EMBL" id="SOAY01000010">
    <property type="protein sequence ID" value="TDT46929.1"/>
    <property type="molecule type" value="Genomic_DNA"/>
</dbReference>
<protein>
    <submittedName>
        <fullName evidence="1">Uncharacterized protein</fullName>
    </submittedName>
</protein>
<accession>A0A4R7K7P3</accession>
<gene>
    <name evidence="1" type="ORF">CLV90_0994</name>
</gene>
<evidence type="ECO:0000313" key="2">
    <source>
        <dbReference type="Proteomes" id="UP000294749"/>
    </source>
</evidence>
<dbReference type="AlphaFoldDB" id="A0A4R7K7P3"/>
<proteinExistence type="predicted"/>
<reference evidence="1 2" key="1">
    <citation type="submission" date="2019-03" db="EMBL/GenBank/DDBJ databases">
        <title>Genomic Encyclopedia of Archaeal and Bacterial Type Strains, Phase II (KMG-II): from individual species to whole genera.</title>
        <authorList>
            <person name="Goeker M."/>
        </authorList>
    </citation>
    <scope>NUCLEOTIDE SEQUENCE [LARGE SCALE GENOMIC DNA]</scope>
    <source>
        <strain evidence="1 2">DSM 25233</strain>
    </source>
</reference>
<organism evidence="1 2">
    <name type="scientific">Maribacter spongiicola</name>
    <dbReference type="NCBI Taxonomy" id="1206753"/>
    <lineage>
        <taxon>Bacteria</taxon>
        <taxon>Pseudomonadati</taxon>
        <taxon>Bacteroidota</taxon>
        <taxon>Flavobacteriia</taxon>
        <taxon>Flavobacteriales</taxon>
        <taxon>Flavobacteriaceae</taxon>
        <taxon>Maribacter</taxon>
    </lineage>
</organism>
<dbReference type="Proteomes" id="UP000294749">
    <property type="component" value="Unassembled WGS sequence"/>
</dbReference>
<comment type="caution">
    <text evidence="1">The sequence shown here is derived from an EMBL/GenBank/DDBJ whole genome shotgun (WGS) entry which is preliminary data.</text>
</comment>